<evidence type="ECO:0000256" key="4">
    <source>
        <dbReference type="ARBA" id="ARBA00022692"/>
    </source>
</evidence>
<keyword evidence="7 8" id="KW-0998">Cell outer membrane</keyword>
<dbReference type="InterPro" id="IPR000531">
    <property type="entry name" value="Beta-barrel_TonB"/>
</dbReference>
<keyword evidence="3 8" id="KW-1134">Transmembrane beta strand</keyword>
<evidence type="ECO:0000256" key="9">
    <source>
        <dbReference type="RuleBase" id="RU003357"/>
    </source>
</evidence>
<reference evidence="13" key="1">
    <citation type="journal article" date="2019" name="Int. J. Syst. Evol. Microbiol.">
        <title>The Global Catalogue of Microorganisms (GCM) 10K type strain sequencing project: providing services to taxonomists for standard genome sequencing and annotation.</title>
        <authorList>
            <consortium name="The Broad Institute Genomics Platform"/>
            <consortium name="The Broad Institute Genome Sequencing Center for Infectious Disease"/>
            <person name="Wu L."/>
            <person name="Ma J."/>
        </authorList>
    </citation>
    <scope>NUCLEOTIDE SEQUENCE [LARGE SCALE GENOMIC DNA]</scope>
    <source>
        <strain evidence="13">CGMCC 4.7357</strain>
    </source>
</reference>
<dbReference type="PANTHER" id="PTHR30069">
    <property type="entry name" value="TONB-DEPENDENT OUTER MEMBRANE RECEPTOR"/>
    <property type="match status" value="1"/>
</dbReference>
<keyword evidence="2 8" id="KW-0813">Transport</keyword>
<keyword evidence="4 8" id="KW-0812">Transmembrane</keyword>
<dbReference type="Proteomes" id="UP001596020">
    <property type="component" value="Unassembled WGS sequence"/>
</dbReference>
<evidence type="ECO:0000259" key="11">
    <source>
        <dbReference type="Pfam" id="PF07715"/>
    </source>
</evidence>
<keyword evidence="6 8" id="KW-0472">Membrane</keyword>
<evidence type="ECO:0000259" key="10">
    <source>
        <dbReference type="Pfam" id="PF00593"/>
    </source>
</evidence>
<evidence type="ECO:0000256" key="7">
    <source>
        <dbReference type="ARBA" id="ARBA00023237"/>
    </source>
</evidence>
<sequence length="787" mass="89547">MSNNIKLYTKINLAIVFIWVMSLSFETKAQNPRSIHITVQDSITKEKLPGVVLMIGKQNTITDLNGKATLNYNPKESKQLLTTQYIGYIPQTIDLSKRTVTGQNITINLKEKIQHLDAVKVFANKPRTEMTTVAVKVSTEGLKKYEGKNLADLLNQLPGLSAISTGATIMKPVIQGMHSSRILLINNGVKQEGQQWGSDHAPEVDASSASDLEVIKGAESIRYGSGAIGGVILMNSAPLPIEEQLTGNYSLQYSTNSSRMGINADLGGGSKKFEGFRWRALMGGSYSGDYKTADYYLNNTGTRLFNAVLNTGLKKERYDIQAFGSVYYSKLGIFYGSHINTLEQLQKVFEYGRPLIVQKKSFKITNPKQEVLHIIGRLNARYTLDNNSQLKFQYDFQHDNRDEYEIRRGEFNKRPALGLSLNTHSMHFAWESDKHIPLRFITGTTLTYQNNVSDNKTKTIPLIPNYLSEGVGLWGIAQYVKPSYEIEAGARYDYQYMDAMGYDSKGKAYGGTNHYHSPSFSLSAIVRPTNGLNLLSNIGLAWRAPEVNELYSRGLHHGAASFEIGDVNLKPEHAIKWNNELQYINSRLSLNATGFIQWIGNYIFDQPSRDKVTGEPETWPLLAGVFPVFRYQQMNALFYGGDIKAKINLPFDLSYTAQAEWIRAENRETKGYLPYIPSDHYSQTLEYNHRFSRGMLDHIEFSLTHRYVAKQTRFDKNIDFVDKTPAAYNLFEVGAGMQLNLKNDKRLIFYLDVDNLFNKLYKEYTNRFRYYAHEKGRDIQFRLRYEF</sequence>
<accession>A0ABV9K7U4</accession>
<dbReference type="Gene3D" id="2.170.130.10">
    <property type="entry name" value="TonB-dependent receptor, plug domain"/>
    <property type="match status" value="1"/>
</dbReference>
<comment type="caution">
    <text evidence="12">The sequence shown here is derived from an EMBL/GenBank/DDBJ whole genome shotgun (WGS) entry which is preliminary data.</text>
</comment>
<dbReference type="Pfam" id="PF07715">
    <property type="entry name" value="Plug"/>
    <property type="match status" value="1"/>
</dbReference>
<dbReference type="PROSITE" id="PS52016">
    <property type="entry name" value="TONB_DEPENDENT_REC_3"/>
    <property type="match status" value="1"/>
</dbReference>
<dbReference type="PANTHER" id="PTHR30069:SF40">
    <property type="entry name" value="TONB-DEPENDENT RECEPTOR NMB0964-RELATED"/>
    <property type="match status" value="1"/>
</dbReference>
<gene>
    <name evidence="12" type="ORF">ACFO3G_05600</name>
</gene>
<dbReference type="EMBL" id="JBHSGO010000170">
    <property type="protein sequence ID" value="MFC4666073.1"/>
    <property type="molecule type" value="Genomic_DNA"/>
</dbReference>
<dbReference type="InterPro" id="IPR012910">
    <property type="entry name" value="Plug_dom"/>
</dbReference>
<evidence type="ECO:0000313" key="13">
    <source>
        <dbReference type="Proteomes" id="UP001596020"/>
    </source>
</evidence>
<evidence type="ECO:0000256" key="6">
    <source>
        <dbReference type="ARBA" id="ARBA00023136"/>
    </source>
</evidence>
<dbReference type="InterPro" id="IPR036942">
    <property type="entry name" value="Beta-barrel_TonB_sf"/>
</dbReference>
<evidence type="ECO:0000256" key="3">
    <source>
        <dbReference type="ARBA" id="ARBA00022452"/>
    </source>
</evidence>
<feature type="domain" description="TonB-dependent receptor plug" evidence="11">
    <location>
        <begin position="131"/>
        <end position="231"/>
    </location>
</feature>
<comment type="similarity">
    <text evidence="8 9">Belongs to the TonB-dependent receptor family.</text>
</comment>
<protein>
    <submittedName>
        <fullName evidence="12">TonB-dependent receptor</fullName>
    </submittedName>
</protein>
<evidence type="ECO:0000256" key="8">
    <source>
        <dbReference type="PROSITE-ProRule" id="PRU01360"/>
    </source>
</evidence>
<keyword evidence="12" id="KW-0675">Receptor</keyword>
<dbReference type="Pfam" id="PF00593">
    <property type="entry name" value="TonB_dep_Rec_b-barrel"/>
    <property type="match status" value="1"/>
</dbReference>
<name>A0ABV9K7U4_9PORP</name>
<proteinExistence type="inferred from homology"/>
<comment type="subcellular location">
    <subcellularLocation>
        <location evidence="1 8">Cell outer membrane</location>
        <topology evidence="1 8">Multi-pass membrane protein</topology>
    </subcellularLocation>
</comment>
<keyword evidence="5 9" id="KW-0798">TonB box</keyword>
<dbReference type="InterPro" id="IPR037066">
    <property type="entry name" value="Plug_dom_sf"/>
</dbReference>
<dbReference type="InterPro" id="IPR039426">
    <property type="entry name" value="TonB-dep_rcpt-like"/>
</dbReference>
<evidence type="ECO:0000256" key="1">
    <source>
        <dbReference type="ARBA" id="ARBA00004571"/>
    </source>
</evidence>
<dbReference type="RefSeq" id="WP_380078784.1">
    <property type="nucleotide sequence ID" value="NZ_JBHSGO010000170.1"/>
</dbReference>
<organism evidence="12 13">
    <name type="scientific">Falsiporphyromonas endometrii</name>
    <dbReference type="NCBI Taxonomy" id="1387297"/>
    <lineage>
        <taxon>Bacteria</taxon>
        <taxon>Pseudomonadati</taxon>
        <taxon>Bacteroidota</taxon>
        <taxon>Bacteroidia</taxon>
        <taxon>Bacteroidales</taxon>
        <taxon>Porphyromonadaceae</taxon>
        <taxon>Falsiporphyromonas</taxon>
    </lineage>
</organism>
<feature type="domain" description="TonB-dependent receptor-like beta-barrel" evidence="10">
    <location>
        <begin position="245"/>
        <end position="756"/>
    </location>
</feature>
<keyword evidence="13" id="KW-1185">Reference proteome</keyword>
<dbReference type="InterPro" id="IPR008969">
    <property type="entry name" value="CarboxyPept-like_regulatory"/>
</dbReference>
<dbReference type="SUPFAM" id="SSF49464">
    <property type="entry name" value="Carboxypeptidase regulatory domain-like"/>
    <property type="match status" value="1"/>
</dbReference>
<dbReference type="Gene3D" id="2.40.170.20">
    <property type="entry name" value="TonB-dependent receptor, beta-barrel domain"/>
    <property type="match status" value="1"/>
</dbReference>
<evidence type="ECO:0000256" key="5">
    <source>
        <dbReference type="ARBA" id="ARBA00023077"/>
    </source>
</evidence>
<evidence type="ECO:0000256" key="2">
    <source>
        <dbReference type="ARBA" id="ARBA00022448"/>
    </source>
</evidence>
<evidence type="ECO:0000313" key="12">
    <source>
        <dbReference type="EMBL" id="MFC4666073.1"/>
    </source>
</evidence>
<dbReference type="SUPFAM" id="SSF56935">
    <property type="entry name" value="Porins"/>
    <property type="match status" value="1"/>
</dbReference>